<evidence type="ECO:0000256" key="2">
    <source>
        <dbReference type="SAM" id="Phobius"/>
    </source>
</evidence>
<feature type="compositionally biased region" description="Basic and acidic residues" evidence="1">
    <location>
        <begin position="77"/>
        <end position="87"/>
    </location>
</feature>
<keyword evidence="2" id="KW-1133">Transmembrane helix</keyword>
<reference evidence="3 4" key="1">
    <citation type="submission" date="2020-04" db="EMBL/GenBank/DDBJ databases">
        <title>Enterovirga sp. isolate from soil.</title>
        <authorList>
            <person name="Chea S."/>
            <person name="Kim D.-U."/>
        </authorList>
    </citation>
    <scope>NUCLEOTIDE SEQUENCE [LARGE SCALE GENOMIC DNA]</scope>
    <source>
        <strain evidence="3 4">DB1703</strain>
    </source>
</reference>
<feature type="compositionally biased region" description="Basic residues" evidence="1">
    <location>
        <begin position="101"/>
        <end position="114"/>
    </location>
</feature>
<accession>A0A849HWK2</accession>
<feature type="compositionally biased region" description="Basic and acidic residues" evidence="1">
    <location>
        <begin position="122"/>
        <end position="132"/>
    </location>
</feature>
<evidence type="ECO:0000313" key="3">
    <source>
        <dbReference type="EMBL" id="NNM71482.1"/>
    </source>
</evidence>
<dbReference type="AlphaFoldDB" id="A0A849HWK2"/>
<evidence type="ECO:0000313" key="4">
    <source>
        <dbReference type="Proteomes" id="UP000564885"/>
    </source>
</evidence>
<gene>
    <name evidence="3" type="ORF">HJG44_03600</name>
</gene>
<keyword evidence="2" id="KW-0812">Transmembrane</keyword>
<protein>
    <submittedName>
        <fullName evidence="3">Uncharacterized protein</fullName>
    </submittedName>
</protein>
<dbReference type="RefSeq" id="WP_171216938.1">
    <property type="nucleotide sequence ID" value="NZ_JABEPP010000001.1"/>
</dbReference>
<comment type="caution">
    <text evidence="3">The sequence shown here is derived from an EMBL/GenBank/DDBJ whole genome shotgun (WGS) entry which is preliminary data.</text>
</comment>
<sequence>MSERSRPPGLDKLAKDGLKLAGRLAIGLASLPLIGLALAGSAGRERRRGSGEAPGPEAPRPDPGPPLEEAAGQPGRAEIETALEKLAEASIARGGPAQAKVRSRARVKPRKSSPRRAPATPRPDRDHPDAPR</sequence>
<feature type="region of interest" description="Disordered" evidence="1">
    <location>
        <begin position="41"/>
        <end position="132"/>
    </location>
</feature>
<dbReference type="EMBL" id="JABEPP010000001">
    <property type="protein sequence ID" value="NNM71482.1"/>
    <property type="molecule type" value="Genomic_DNA"/>
</dbReference>
<organism evidence="3 4">
    <name type="scientific">Enterovirga aerilata</name>
    <dbReference type="NCBI Taxonomy" id="2730920"/>
    <lineage>
        <taxon>Bacteria</taxon>
        <taxon>Pseudomonadati</taxon>
        <taxon>Pseudomonadota</taxon>
        <taxon>Alphaproteobacteria</taxon>
        <taxon>Hyphomicrobiales</taxon>
        <taxon>Methylobacteriaceae</taxon>
        <taxon>Enterovirga</taxon>
    </lineage>
</organism>
<keyword evidence="4" id="KW-1185">Reference proteome</keyword>
<evidence type="ECO:0000256" key="1">
    <source>
        <dbReference type="SAM" id="MobiDB-lite"/>
    </source>
</evidence>
<proteinExistence type="predicted"/>
<dbReference type="Proteomes" id="UP000564885">
    <property type="component" value="Unassembled WGS sequence"/>
</dbReference>
<feature type="transmembrane region" description="Helical" evidence="2">
    <location>
        <begin position="20"/>
        <end position="39"/>
    </location>
</feature>
<keyword evidence="2" id="KW-0472">Membrane</keyword>
<feature type="compositionally biased region" description="Pro residues" evidence="1">
    <location>
        <begin position="56"/>
        <end position="66"/>
    </location>
</feature>
<name>A0A849HWK2_9HYPH</name>